<feature type="region of interest" description="Disordered" evidence="1">
    <location>
        <begin position="142"/>
        <end position="171"/>
    </location>
</feature>
<dbReference type="AlphaFoldDB" id="A0A6B2JG36"/>
<dbReference type="RefSeq" id="WP_163890104.1">
    <property type="nucleotide sequence ID" value="NZ_JAAFYS010000001.1"/>
</dbReference>
<reference evidence="2 3" key="1">
    <citation type="submission" date="2020-02" db="EMBL/GenBank/DDBJ databases">
        <title>Pseudoroseicyclus tamarix, sp. nov., isolated from offshore sediment of a Tamarix chinensis forest.</title>
        <authorList>
            <person name="Gai Y."/>
        </authorList>
    </citation>
    <scope>NUCLEOTIDE SEQUENCE [LARGE SCALE GENOMIC DNA]</scope>
    <source>
        <strain evidence="2 3">CLL3-39</strain>
    </source>
</reference>
<proteinExistence type="predicted"/>
<gene>
    <name evidence="2" type="ORF">GZA08_03850</name>
</gene>
<evidence type="ECO:0000256" key="1">
    <source>
        <dbReference type="SAM" id="MobiDB-lite"/>
    </source>
</evidence>
<dbReference type="Proteomes" id="UP000474757">
    <property type="component" value="Unassembled WGS sequence"/>
</dbReference>
<evidence type="ECO:0000313" key="2">
    <source>
        <dbReference type="EMBL" id="NDV00101.1"/>
    </source>
</evidence>
<name>A0A6B2JG36_9RHOB</name>
<protein>
    <submittedName>
        <fullName evidence="2">Uncharacterized protein</fullName>
    </submittedName>
</protein>
<comment type="caution">
    <text evidence="2">The sequence shown here is derived from an EMBL/GenBank/DDBJ whole genome shotgun (WGS) entry which is preliminary data.</text>
</comment>
<evidence type="ECO:0000313" key="3">
    <source>
        <dbReference type="Proteomes" id="UP000474757"/>
    </source>
</evidence>
<accession>A0A6B2JG36</accession>
<keyword evidence="3" id="KW-1185">Reference proteome</keyword>
<sequence length="171" mass="17714">MVLRTLNYFALTAAVTVNSGLVTGGESPLNAVFGTDIGIDLSSGDLYGIDLDFLEDVAATPFGQEMSRYVTAIVGNLINDGGGFDEYNRLVAEGSVPQLFPEELTNPGAVPDTVPGYDAYLAELEAQDPDAGEEQPTIVQVSSGTLPGQSTTTPAGASGGEVRIRRAGALD</sequence>
<organism evidence="2 3">
    <name type="scientific">Pseudoroseicyclus tamaricis</name>
    <dbReference type="NCBI Taxonomy" id="2705421"/>
    <lineage>
        <taxon>Bacteria</taxon>
        <taxon>Pseudomonadati</taxon>
        <taxon>Pseudomonadota</taxon>
        <taxon>Alphaproteobacteria</taxon>
        <taxon>Rhodobacterales</taxon>
        <taxon>Paracoccaceae</taxon>
        <taxon>Pseudoroseicyclus</taxon>
    </lineage>
</organism>
<feature type="compositionally biased region" description="Polar residues" evidence="1">
    <location>
        <begin position="142"/>
        <end position="155"/>
    </location>
</feature>
<dbReference type="EMBL" id="JAAGAB010000001">
    <property type="protein sequence ID" value="NDV00101.1"/>
    <property type="molecule type" value="Genomic_DNA"/>
</dbReference>